<sequence>MQKTDTGENMEEVRINHEARSAIDEDKADSVFDEDGKIRIGFVVRGWASEALPLAVPSLLLGILTHAGNSKWHQWISDSINEKYAPSTSLLILTYSLFAILATLPITAILNKRSKDHSNATRFVEWMVFKPLFIATKYMIITVVAAFCFDVGRGVVTVQYILGMLLTLAYIALIYGYVIGAAYFSCVRVWRNGGPKKKGDRWIFWVTYLFITAVTAVGFVCDYVVQTTCAICQSLHFFHENTLGFSITGGVMLCIGFALIQWQSRK</sequence>
<name>A0A7W9WQ10_9BURK</name>
<feature type="transmembrane region" description="Helical" evidence="1">
    <location>
        <begin position="158"/>
        <end position="190"/>
    </location>
</feature>
<evidence type="ECO:0000313" key="2">
    <source>
        <dbReference type="EMBL" id="MBB6101610.1"/>
    </source>
</evidence>
<evidence type="ECO:0000313" key="3">
    <source>
        <dbReference type="Proteomes" id="UP000571554"/>
    </source>
</evidence>
<feature type="transmembrane region" description="Helical" evidence="1">
    <location>
        <begin position="202"/>
        <end position="225"/>
    </location>
</feature>
<keyword evidence="1" id="KW-0472">Membrane</keyword>
<proteinExistence type="predicted"/>
<feature type="transmembrane region" description="Helical" evidence="1">
    <location>
        <begin position="88"/>
        <end position="111"/>
    </location>
</feature>
<reference evidence="2 3" key="1">
    <citation type="submission" date="2020-08" db="EMBL/GenBank/DDBJ databases">
        <title>Above-ground endophytic microbial communities from plants in different locations in the United States.</title>
        <authorList>
            <person name="Frank C."/>
        </authorList>
    </citation>
    <scope>NUCLEOTIDE SEQUENCE [LARGE SCALE GENOMIC DNA]</scope>
    <source>
        <strain evidence="2 3">WP4_2_2</strain>
    </source>
</reference>
<dbReference type="EMBL" id="JACHBW010000003">
    <property type="protein sequence ID" value="MBB6101610.1"/>
    <property type="molecule type" value="Genomic_DNA"/>
</dbReference>
<comment type="caution">
    <text evidence="2">The sequence shown here is derived from an EMBL/GenBank/DDBJ whole genome shotgun (WGS) entry which is preliminary data.</text>
</comment>
<dbReference type="Proteomes" id="UP000571554">
    <property type="component" value="Unassembled WGS sequence"/>
</dbReference>
<keyword evidence="1" id="KW-1133">Transmembrane helix</keyword>
<accession>A0A7W9WQ10</accession>
<dbReference type="RefSeq" id="WP_183723199.1">
    <property type="nucleotide sequence ID" value="NZ_JACHBW010000003.1"/>
</dbReference>
<dbReference type="AlphaFoldDB" id="A0A7W9WQ10"/>
<organism evidence="2 3">
    <name type="scientific">Paraburkholderia bannensis</name>
    <dbReference type="NCBI Taxonomy" id="765414"/>
    <lineage>
        <taxon>Bacteria</taxon>
        <taxon>Pseudomonadati</taxon>
        <taxon>Pseudomonadota</taxon>
        <taxon>Betaproteobacteria</taxon>
        <taxon>Burkholderiales</taxon>
        <taxon>Burkholderiaceae</taxon>
        <taxon>Paraburkholderia</taxon>
    </lineage>
</organism>
<keyword evidence="1" id="KW-0812">Transmembrane</keyword>
<protein>
    <submittedName>
        <fullName evidence="2">Uncharacterized protein</fullName>
    </submittedName>
</protein>
<keyword evidence="3" id="KW-1185">Reference proteome</keyword>
<feature type="transmembrane region" description="Helical" evidence="1">
    <location>
        <begin position="245"/>
        <end position="262"/>
    </location>
</feature>
<gene>
    <name evidence="2" type="ORF">F4827_001444</name>
</gene>
<feature type="transmembrane region" description="Helical" evidence="1">
    <location>
        <begin position="132"/>
        <end position="152"/>
    </location>
</feature>
<feature type="transmembrane region" description="Helical" evidence="1">
    <location>
        <begin position="47"/>
        <end position="68"/>
    </location>
</feature>
<evidence type="ECO:0000256" key="1">
    <source>
        <dbReference type="SAM" id="Phobius"/>
    </source>
</evidence>